<feature type="region of interest" description="Disordered" evidence="1">
    <location>
        <begin position="24"/>
        <end position="44"/>
    </location>
</feature>
<evidence type="ECO:0000313" key="2">
    <source>
        <dbReference type="EMBL" id="CAK0892998.1"/>
    </source>
</evidence>
<name>A0ABN9X4U3_9DINO</name>
<dbReference type="EMBL" id="CAUYUJ010019696">
    <property type="protein sequence ID" value="CAK0892998.1"/>
    <property type="molecule type" value="Genomic_DNA"/>
</dbReference>
<keyword evidence="3" id="KW-1185">Reference proteome</keyword>
<accession>A0ABN9X4U3</accession>
<dbReference type="Proteomes" id="UP001189429">
    <property type="component" value="Unassembled WGS sequence"/>
</dbReference>
<comment type="caution">
    <text evidence="2">The sequence shown here is derived from an EMBL/GenBank/DDBJ whole genome shotgun (WGS) entry which is preliminary data.</text>
</comment>
<evidence type="ECO:0000256" key="1">
    <source>
        <dbReference type="SAM" id="MobiDB-lite"/>
    </source>
</evidence>
<feature type="region of interest" description="Disordered" evidence="1">
    <location>
        <begin position="68"/>
        <end position="134"/>
    </location>
</feature>
<organism evidence="2 3">
    <name type="scientific">Prorocentrum cordatum</name>
    <dbReference type="NCBI Taxonomy" id="2364126"/>
    <lineage>
        <taxon>Eukaryota</taxon>
        <taxon>Sar</taxon>
        <taxon>Alveolata</taxon>
        <taxon>Dinophyceae</taxon>
        <taxon>Prorocentrales</taxon>
        <taxon>Prorocentraceae</taxon>
        <taxon>Prorocentrum</taxon>
    </lineage>
</organism>
<protein>
    <submittedName>
        <fullName evidence="2">Uncharacterized protein</fullName>
    </submittedName>
</protein>
<sequence length="150" mass="16063">MQPRHFRQRLLELAAEYELLHAERPRRFSGGSLEAAPARSRSGKALSFAELPEALPEAPAELAEAPILTSVDGALPPSWGSDGEGAQPPGEGAQRLRERPTSPRATADGEGARARVLSGASVVSDEQPRVGTPAQSRIGVRCCLRPRPRR</sequence>
<evidence type="ECO:0000313" key="3">
    <source>
        <dbReference type="Proteomes" id="UP001189429"/>
    </source>
</evidence>
<reference evidence="2" key="1">
    <citation type="submission" date="2023-10" db="EMBL/GenBank/DDBJ databases">
        <authorList>
            <person name="Chen Y."/>
            <person name="Shah S."/>
            <person name="Dougan E. K."/>
            <person name="Thang M."/>
            <person name="Chan C."/>
        </authorList>
    </citation>
    <scope>NUCLEOTIDE SEQUENCE [LARGE SCALE GENOMIC DNA]</scope>
</reference>
<gene>
    <name evidence="2" type="ORF">PCOR1329_LOCUS72494</name>
</gene>
<proteinExistence type="predicted"/>